<accession>A0A399F315</accession>
<dbReference type="RefSeq" id="WP_119358433.1">
    <property type="nucleotide sequence ID" value="NZ_BJXM01000011.1"/>
</dbReference>
<comment type="caution">
    <text evidence="2">The sequence shown here is derived from an EMBL/GenBank/DDBJ whole genome shotgun (WGS) entry which is preliminary data.</text>
</comment>
<keyword evidence="3" id="KW-1185">Reference proteome</keyword>
<gene>
    <name evidence="2" type="ORF">Mgrana_03001</name>
</gene>
<dbReference type="EMBL" id="QWLB01000058">
    <property type="protein sequence ID" value="RIH91094.1"/>
    <property type="molecule type" value="Genomic_DNA"/>
</dbReference>
<keyword evidence="1" id="KW-0812">Transmembrane</keyword>
<keyword evidence="1" id="KW-1133">Transmembrane helix</keyword>
<proteinExistence type="predicted"/>
<dbReference type="AlphaFoldDB" id="A0A399F315"/>
<evidence type="ECO:0000256" key="1">
    <source>
        <dbReference type="SAM" id="Phobius"/>
    </source>
</evidence>
<evidence type="ECO:0000313" key="3">
    <source>
        <dbReference type="Proteomes" id="UP000266178"/>
    </source>
</evidence>
<organism evidence="2 3">
    <name type="scientific">Meiothermus granaticius NBRC 107808</name>
    <dbReference type="NCBI Taxonomy" id="1227551"/>
    <lineage>
        <taxon>Bacteria</taxon>
        <taxon>Thermotogati</taxon>
        <taxon>Deinococcota</taxon>
        <taxon>Deinococci</taxon>
        <taxon>Thermales</taxon>
        <taxon>Thermaceae</taxon>
        <taxon>Meiothermus</taxon>
    </lineage>
</organism>
<keyword evidence="1" id="KW-0472">Membrane</keyword>
<reference evidence="2 3" key="1">
    <citation type="submission" date="2018-08" db="EMBL/GenBank/DDBJ databases">
        <title>Meiothermus granaticius genome AF-68 sequencing project.</title>
        <authorList>
            <person name="Da Costa M.S."/>
            <person name="Albuquerque L."/>
            <person name="Raposo P."/>
            <person name="Froufe H.J.C."/>
            <person name="Barroso C.S."/>
            <person name="Egas C."/>
        </authorList>
    </citation>
    <scope>NUCLEOTIDE SEQUENCE [LARGE SCALE GENOMIC DNA]</scope>
    <source>
        <strain evidence="2 3">AF-68</strain>
    </source>
</reference>
<dbReference type="Proteomes" id="UP000266178">
    <property type="component" value="Unassembled WGS sequence"/>
</dbReference>
<feature type="transmembrane region" description="Helical" evidence="1">
    <location>
        <begin position="34"/>
        <end position="57"/>
    </location>
</feature>
<evidence type="ECO:0000313" key="2">
    <source>
        <dbReference type="EMBL" id="RIH91094.1"/>
    </source>
</evidence>
<sequence>MRSSDRRQWLIAATVVLWLPLVLAGGSMLVAQKVTAPAFIAALGLGCVGLSLGLLWVGVVGLLRRSIRLADWLWLGLYGVGALLYLGLERRLTP</sequence>
<feature type="transmembrane region" description="Helical" evidence="1">
    <location>
        <begin position="69"/>
        <end position="88"/>
    </location>
</feature>
<name>A0A399F315_9DEIN</name>
<protein>
    <submittedName>
        <fullName evidence="2">Uncharacterized protein</fullName>
    </submittedName>
</protein>